<reference evidence="3" key="1">
    <citation type="submission" date="2012-05" db="EMBL/GenBank/DDBJ databases">
        <authorList>
            <person name="Krishnakumar V."/>
            <person name="Cheung F."/>
            <person name="Xiao Y."/>
            <person name="Chan A."/>
            <person name="Moskal W.A."/>
            <person name="Town C.D."/>
        </authorList>
    </citation>
    <scope>NUCLEOTIDE SEQUENCE</scope>
</reference>
<dbReference type="PANTHER" id="PTHR31482:SF18">
    <property type="entry name" value="ESTS AU081301(E20138)"/>
    <property type="match status" value="1"/>
</dbReference>
<dbReference type="SMART" id="SM00256">
    <property type="entry name" value="FBOX"/>
    <property type="match status" value="1"/>
</dbReference>
<dbReference type="PROSITE" id="PS50181">
    <property type="entry name" value="FBOX"/>
    <property type="match status" value="1"/>
</dbReference>
<accession>I3SCG8</accession>
<sequence>MFYILISFVSFVMILSKSFINKPLSSNVKKLVSNGFCGKLLSFLASRLKTRTIFLPFSFFHFSLGMQLQNKSCLVSKVEYREEEEEKASLLDLHDLPLDCILEKLSPSELCNVAQVCKSLREKCRSDYLWEKHMKMKWGKILGDSAYRQWKCYVASKSIEKNSNQHKNQKTVLAFLHAFLPFFWIKSKSEKYIKSRPDDSIAALYLSLENGKFWFPAQVYNRENGHAGFLLSCYDAELCYDSRTDTFQARYSPHGRWTTEENIKWERLRVPPIDSSSHVLHISDCLDDLKPGDHVEIQWRRNNEFPYGWWYSVIGHLETCQGDGNHCQCHDKDTVILEFTQYTAGSRWRQTMINRKNHREQGNEIEGFYGGIRKLHSKEEITKWKKLWPTKNVE</sequence>
<proteinExistence type="evidence at transcript level"/>
<evidence type="ECO:0000256" key="1">
    <source>
        <dbReference type="SAM" id="SignalP"/>
    </source>
</evidence>
<dbReference type="InterPro" id="IPR001810">
    <property type="entry name" value="F-box_dom"/>
</dbReference>
<dbReference type="InterPro" id="IPR036047">
    <property type="entry name" value="F-box-like_dom_sf"/>
</dbReference>
<dbReference type="PANTHER" id="PTHR31482">
    <property type="entry name" value="ESTS AU081301(E20138)"/>
    <property type="match status" value="1"/>
</dbReference>
<dbReference type="EMBL" id="BT138165">
    <property type="protein sequence ID" value="AFK37960.1"/>
    <property type="molecule type" value="mRNA"/>
</dbReference>
<feature type="signal peptide" evidence="1">
    <location>
        <begin position="1"/>
        <end position="16"/>
    </location>
</feature>
<protein>
    <recommendedName>
        <fullName evidence="2">F-box domain-containing protein</fullName>
    </recommendedName>
</protein>
<dbReference type="Gene3D" id="1.20.1280.50">
    <property type="match status" value="1"/>
</dbReference>
<feature type="chain" id="PRO_5003678642" description="F-box domain-containing protein" evidence="1">
    <location>
        <begin position="17"/>
        <end position="394"/>
    </location>
</feature>
<organism evidence="3">
    <name type="scientific">Medicago truncatula</name>
    <name type="common">Barrel medic</name>
    <name type="synonym">Medicago tribuloides</name>
    <dbReference type="NCBI Taxonomy" id="3880"/>
    <lineage>
        <taxon>Eukaryota</taxon>
        <taxon>Viridiplantae</taxon>
        <taxon>Streptophyta</taxon>
        <taxon>Embryophyta</taxon>
        <taxon>Tracheophyta</taxon>
        <taxon>Spermatophyta</taxon>
        <taxon>Magnoliopsida</taxon>
        <taxon>eudicotyledons</taxon>
        <taxon>Gunneridae</taxon>
        <taxon>Pentapetalae</taxon>
        <taxon>rosids</taxon>
        <taxon>fabids</taxon>
        <taxon>Fabales</taxon>
        <taxon>Fabaceae</taxon>
        <taxon>Papilionoideae</taxon>
        <taxon>50 kb inversion clade</taxon>
        <taxon>NPAAA clade</taxon>
        <taxon>Hologalegina</taxon>
        <taxon>IRL clade</taxon>
        <taxon>Trifolieae</taxon>
        <taxon>Medicago</taxon>
    </lineage>
</organism>
<feature type="domain" description="F-box" evidence="2">
    <location>
        <begin position="87"/>
        <end position="133"/>
    </location>
</feature>
<dbReference type="SUPFAM" id="SSF81383">
    <property type="entry name" value="F-box domain"/>
    <property type="match status" value="1"/>
</dbReference>
<evidence type="ECO:0000313" key="3">
    <source>
        <dbReference type="EMBL" id="AFK37960.1"/>
    </source>
</evidence>
<name>I3SCG8_MEDTR</name>
<dbReference type="Pfam" id="PF12937">
    <property type="entry name" value="F-box-like"/>
    <property type="match status" value="1"/>
</dbReference>
<keyword evidence="1" id="KW-0732">Signal</keyword>
<dbReference type="AlphaFoldDB" id="I3SCG8"/>
<evidence type="ECO:0000259" key="2">
    <source>
        <dbReference type="PROSITE" id="PS50181"/>
    </source>
</evidence>
<dbReference type="ExpressionAtlas" id="I3SCG8">
    <property type="expression patterns" value="differential"/>
</dbReference>